<proteinExistence type="predicted"/>
<feature type="region of interest" description="Disordered" evidence="1">
    <location>
        <begin position="205"/>
        <end position="240"/>
    </location>
</feature>
<feature type="region of interest" description="Disordered" evidence="1">
    <location>
        <begin position="309"/>
        <end position="381"/>
    </location>
</feature>
<evidence type="ECO:0000313" key="2">
    <source>
        <dbReference type="EMBL" id="CAA9552519.1"/>
    </source>
</evidence>
<reference evidence="2" key="1">
    <citation type="submission" date="2020-02" db="EMBL/GenBank/DDBJ databases">
        <authorList>
            <person name="Meier V. D."/>
        </authorList>
    </citation>
    <scope>NUCLEOTIDE SEQUENCE</scope>
    <source>
        <strain evidence="2">AVDCRST_MAG59</strain>
    </source>
</reference>
<name>A0A6J4UMV8_9BACT</name>
<feature type="compositionally biased region" description="Low complexity" evidence="1">
    <location>
        <begin position="316"/>
        <end position="330"/>
    </location>
</feature>
<feature type="region of interest" description="Disordered" evidence="1">
    <location>
        <begin position="17"/>
        <end position="50"/>
    </location>
</feature>
<organism evidence="2">
    <name type="scientific">uncultured Thermomicrobiales bacterium</name>
    <dbReference type="NCBI Taxonomy" id="1645740"/>
    <lineage>
        <taxon>Bacteria</taxon>
        <taxon>Pseudomonadati</taxon>
        <taxon>Thermomicrobiota</taxon>
        <taxon>Thermomicrobia</taxon>
        <taxon>Thermomicrobiales</taxon>
        <taxon>environmental samples</taxon>
    </lineage>
</organism>
<feature type="compositionally biased region" description="Basic residues" evidence="1">
    <location>
        <begin position="164"/>
        <end position="181"/>
    </location>
</feature>
<feature type="compositionally biased region" description="Basic and acidic residues" evidence="1">
    <location>
        <begin position="367"/>
        <end position="381"/>
    </location>
</feature>
<protein>
    <submittedName>
        <fullName evidence="2">Branched-chain amino acid transport system permease protein LivM</fullName>
    </submittedName>
</protein>
<feature type="compositionally biased region" description="Basic and acidic residues" evidence="1">
    <location>
        <begin position="331"/>
        <end position="341"/>
    </location>
</feature>
<accession>A0A6J4UMV8</accession>
<feature type="region of interest" description="Disordered" evidence="1">
    <location>
        <begin position="141"/>
        <end position="181"/>
    </location>
</feature>
<dbReference type="AlphaFoldDB" id="A0A6J4UMV8"/>
<evidence type="ECO:0000256" key="1">
    <source>
        <dbReference type="SAM" id="MobiDB-lite"/>
    </source>
</evidence>
<feature type="non-terminal residue" evidence="2">
    <location>
        <position position="1"/>
    </location>
</feature>
<feature type="compositionally biased region" description="Basic and acidic residues" evidence="1">
    <location>
        <begin position="148"/>
        <end position="163"/>
    </location>
</feature>
<dbReference type="EMBL" id="CADCWF010000116">
    <property type="protein sequence ID" value="CAA9552519.1"/>
    <property type="molecule type" value="Genomic_DNA"/>
</dbReference>
<gene>
    <name evidence="2" type="ORF">AVDCRST_MAG59-1880</name>
</gene>
<feature type="non-terminal residue" evidence="2">
    <location>
        <position position="381"/>
    </location>
</feature>
<sequence>DQPFALAADRHRRLRHAAARRAAVGADRERPGSRRFPGAGARDDGDLRGRLHRPQCPVGLYRHLQLRRRRVFPCRRLHRGDRDDAPRRRGVFDLRRRFRPDAGECSAPGCGALGTPSGRCPCGGRDLGSLGAAAGVADGAATRGLPGHRSDRDGGGAAADRHRGAVARQRKPRPGRHPAAARRPCRWRYLQVPVPCIGARNAGADLPLDRPGHPVPLGTRPARDPGGRRGGGGGRQERQWVQTPGVRAWCRDHGCGRGLLRVPAGGDLAGNLHPLLRDVHHLGDADRRRQRQHGRRHRRYLRDLGVVVGHPPTPGLRPAAVPRRPGAALAGHDHRVDDRGRPAGQPAGVGAGAGKGLALAGSPGELDAARREGDDFTRGGL</sequence>